<evidence type="ECO:0000313" key="6">
    <source>
        <dbReference type="EMBL" id="CAK9258864.1"/>
    </source>
</evidence>
<comment type="function">
    <text evidence="3">Variable subunit of the ferredoxin-thioredoxin reductase (FTR), which catalyzes the two-electron reduction of thioredoxins by the electrons provided by reduced ferredoxin.</text>
</comment>
<evidence type="ECO:0000259" key="5">
    <source>
        <dbReference type="Pfam" id="PF02941"/>
    </source>
</evidence>
<comment type="similarity">
    <text evidence="4">Belongs to the ferredoxin thioredoxin reductase alpha subunit family.</text>
</comment>
<evidence type="ECO:0000256" key="1">
    <source>
        <dbReference type="ARBA" id="ARBA00023002"/>
    </source>
</evidence>
<evidence type="ECO:0000256" key="2">
    <source>
        <dbReference type="ARBA" id="ARBA00026011"/>
    </source>
</evidence>
<evidence type="ECO:0000256" key="3">
    <source>
        <dbReference type="ARBA" id="ARBA00034474"/>
    </source>
</evidence>
<comment type="subunit">
    <text evidence="2">Heterodimer of subunit A (variable subunit) and subunit B (catalytic subunit). Heterodimeric FTR forms a complex with ferredoxin and thioredoxin.</text>
</comment>
<accession>A0ABP0VWI8</accession>
<dbReference type="InterPro" id="IPR008990">
    <property type="entry name" value="Elect_transpt_acc-like_dom_sf"/>
</dbReference>
<reference evidence="6" key="1">
    <citation type="submission" date="2024-02" db="EMBL/GenBank/DDBJ databases">
        <authorList>
            <consortium name="ELIXIR-Norway"/>
            <consortium name="Elixir Norway"/>
        </authorList>
    </citation>
    <scope>NUCLEOTIDE SEQUENCE</scope>
</reference>
<dbReference type="Pfam" id="PF02941">
    <property type="entry name" value="FeThRed_A"/>
    <property type="match status" value="1"/>
</dbReference>
<keyword evidence="1" id="KW-0560">Oxidoreductase</keyword>
<dbReference type="PANTHER" id="PTHR46937:SF4">
    <property type="entry name" value="FERREDOXIN-THIOREDOXIN REDUCTASE SUBUNIT A1, CHLOROPLASTIC"/>
    <property type="match status" value="1"/>
</dbReference>
<feature type="domain" description="Ferredoxin thioredoxin reductase alpha chain" evidence="5">
    <location>
        <begin position="130"/>
        <end position="201"/>
    </location>
</feature>
<sequence>MQIAMASSPVCILQQKSCSSVTVLASSTMVPQMLKGRNLVAPSCPSSQTLACSPTCEISWKWSSHQRSIIAPLMQRGFCLRRCQASLVGNLSFSSKVVGRRSRQHVVCETAVEVGEGAQCSEEGHQKAEVGTRIKVKGPLIVYHVPKIPKFDIGGLEGEVKDVIFQHKGRPVSATFPYKVQFNIELEDRKLKFFAHLKDDEFEVVV</sequence>
<dbReference type="Gene3D" id="2.30.30.50">
    <property type="match status" value="1"/>
</dbReference>
<dbReference type="InterPro" id="IPR004207">
    <property type="entry name" value="Fd_thioredoxin_Rdtase_alpha"/>
</dbReference>
<evidence type="ECO:0000256" key="4">
    <source>
        <dbReference type="ARBA" id="ARBA00034490"/>
    </source>
</evidence>
<evidence type="ECO:0000313" key="7">
    <source>
        <dbReference type="Proteomes" id="UP001497444"/>
    </source>
</evidence>
<proteinExistence type="inferred from homology"/>
<dbReference type="EMBL" id="OZ020107">
    <property type="protein sequence ID" value="CAK9258864.1"/>
    <property type="molecule type" value="Genomic_DNA"/>
</dbReference>
<dbReference type="InterPro" id="IPR044166">
    <property type="entry name" value="FTRV"/>
</dbReference>
<keyword evidence="7" id="KW-1185">Reference proteome</keyword>
<name>A0ABP0VWI8_9BRYO</name>
<organism evidence="6 7">
    <name type="scientific">Sphagnum jensenii</name>
    <dbReference type="NCBI Taxonomy" id="128206"/>
    <lineage>
        <taxon>Eukaryota</taxon>
        <taxon>Viridiplantae</taxon>
        <taxon>Streptophyta</taxon>
        <taxon>Embryophyta</taxon>
        <taxon>Bryophyta</taxon>
        <taxon>Sphagnophytina</taxon>
        <taxon>Sphagnopsida</taxon>
        <taxon>Sphagnales</taxon>
        <taxon>Sphagnaceae</taxon>
        <taxon>Sphagnum</taxon>
    </lineage>
</organism>
<dbReference type="PANTHER" id="PTHR46937">
    <property type="entry name" value="FERREDOXIN-THIOREDOXIN REDUCTASE, VARIABLE CHAIN"/>
    <property type="match status" value="1"/>
</dbReference>
<protein>
    <recommendedName>
        <fullName evidence="5">Ferredoxin thioredoxin reductase alpha chain domain-containing protein</fullName>
    </recommendedName>
</protein>
<dbReference type="SUPFAM" id="SSF50090">
    <property type="entry name" value="Electron transport accessory proteins"/>
    <property type="match status" value="1"/>
</dbReference>
<gene>
    <name evidence="6" type="ORF">CSSPJE1EN1_LOCUS4342</name>
</gene>
<dbReference type="Proteomes" id="UP001497444">
    <property type="component" value="Chromosome 12"/>
</dbReference>